<name>A0A7S2RJU7_9STRA</name>
<keyword evidence="1" id="KW-0143">Chaperone</keyword>
<dbReference type="PROSITE" id="PS50053">
    <property type="entry name" value="UBIQUITIN_2"/>
    <property type="match status" value="1"/>
</dbReference>
<organism evidence="4">
    <name type="scientific">Rhizochromulina marina</name>
    <dbReference type="NCBI Taxonomy" id="1034831"/>
    <lineage>
        <taxon>Eukaryota</taxon>
        <taxon>Sar</taxon>
        <taxon>Stramenopiles</taxon>
        <taxon>Ochrophyta</taxon>
        <taxon>Dictyochophyceae</taxon>
        <taxon>Rhizochromulinales</taxon>
        <taxon>Rhizochromulina</taxon>
    </lineage>
</organism>
<dbReference type="GO" id="GO:0051087">
    <property type="term" value="F:protein-folding chaperone binding"/>
    <property type="evidence" value="ECO:0007669"/>
    <property type="project" value="InterPro"/>
</dbReference>
<evidence type="ECO:0000256" key="1">
    <source>
        <dbReference type="ARBA" id="ARBA00023186"/>
    </source>
</evidence>
<dbReference type="PROSITE" id="PS51035">
    <property type="entry name" value="BAG"/>
    <property type="match status" value="1"/>
</dbReference>
<dbReference type="Pfam" id="PF02179">
    <property type="entry name" value="BAG"/>
    <property type="match status" value="1"/>
</dbReference>
<dbReference type="InterPro" id="IPR003103">
    <property type="entry name" value="BAG_domain"/>
</dbReference>
<dbReference type="SUPFAM" id="SSF54236">
    <property type="entry name" value="Ubiquitin-like"/>
    <property type="match status" value="1"/>
</dbReference>
<dbReference type="SMART" id="SM00213">
    <property type="entry name" value="UBQ"/>
    <property type="match status" value="1"/>
</dbReference>
<evidence type="ECO:0008006" key="5">
    <source>
        <dbReference type="Google" id="ProtNLM"/>
    </source>
</evidence>
<dbReference type="GO" id="GO:0005737">
    <property type="term" value="C:cytoplasm"/>
    <property type="evidence" value="ECO:0007669"/>
    <property type="project" value="TreeGrafter"/>
</dbReference>
<accession>A0A7S2RJU7</accession>
<dbReference type="Gene3D" id="3.10.20.90">
    <property type="entry name" value="Phosphatidylinositol 3-kinase Catalytic Subunit, Chain A, domain 1"/>
    <property type="match status" value="1"/>
</dbReference>
<dbReference type="PANTHER" id="PTHR12329:SF16">
    <property type="entry name" value="BAG FAMILY MOLECULAR CHAPERONE REGULATOR 1"/>
    <property type="match status" value="1"/>
</dbReference>
<dbReference type="AlphaFoldDB" id="A0A7S2RJU7"/>
<protein>
    <recommendedName>
        <fullName evidence="5">Ubiquitin-like domain-containing protein</fullName>
    </recommendedName>
</protein>
<dbReference type="Gene3D" id="1.20.58.120">
    <property type="entry name" value="BAG domain"/>
    <property type="match status" value="1"/>
</dbReference>
<dbReference type="GO" id="GO:0050821">
    <property type="term" value="P:protein stabilization"/>
    <property type="evidence" value="ECO:0007669"/>
    <property type="project" value="TreeGrafter"/>
</dbReference>
<dbReference type="SUPFAM" id="SSF63491">
    <property type="entry name" value="BAG domain"/>
    <property type="match status" value="1"/>
</dbReference>
<dbReference type="InterPro" id="IPR029071">
    <property type="entry name" value="Ubiquitin-like_domsf"/>
</dbReference>
<evidence type="ECO:0000313" key="4">
    <source>
        <dbReference type="EMBL" id="CAD9672959.1"/>
    </source>
</evidence>
<reference evidence="4" key="1">
    <citation type="submission" date="2021-01" db="EMBL/GenBank/DDBJ databases">
        <authorList>
            <person name="Corre E."/>
            <person name="Pelletier E."/>
            <person name="Niang G."/>
            <person name="Scheremetjew M."/>
            <person name="Finn R."/>
            <person name="Kale V."/>
            <person name="Holt S."/>
            <person name="Cochrane G."/>
            <person name="Meng A."/>
            <person name="Brown T."/>
            <person name="Cohen L."/>
        </authorList>
    </citation>
    <scope>NUCLEOTIDE SEQUENCE</scope>
    <source>
        <strain evidence="4">CCMP1243</strain>
    </source>
</reference>
<feature type="domain" description="Ubiquitin-like" evidence="2">
    <location>
        <begin position="9"/>
        <end position="80"/>
    </location>
</feature>
<dbReference type="Pfam" id="PF00240">
    <property type="entry name" value="ubiquitin"/>
    <property type="match status" value="1"/>
</dbReference>
<dbReference type="InterPro" id="IPR000626">
    <property type="entry name" value="Ubiquitin-like_dom"/>
</dbReference>
<dbReference type="GO" id="GO:0000774">
    <property type="term" value="F:adenyl-nucleotide exchange factor activity"/>
    <property type="evidence" value="ECO:0007669"/>
    <property type="project" value="TreeGrafter"/>
</dbReference>
<dbReference type="InterPro" id="IPR039773">
    <property type="entry name" value="BAG_chaperone_regulator"/>
</dbReference>
<sequence length="172" mass="19253">MAAPASERVRILVRRDKTQLEVEAPLDGSMRQLKALLAGKELEPDYVKLIYKGHVVDNDQTVQELGIRSGGKLMMLFTETYYEDAPMLEKLEALKADLEPLEAKAQALAAAFREQGRTAESDRECVVLEELLTGLMERIDGVETHGRPILRSSRKRLVCRAQEASDTARSAR</sequence>
<feature type="domain" description="BAG" evidence="3">
    <location>
        <begin position="122"/>
        <end position="162"/>
    </location>
</feature>
<proteinExistence type="predicted"/>
<evidence type="ECO:0000259" key="3">
    <source>
        <dbReference type="PROSITE" id="PS51035"/>
    </source>
</evidence>
<dbReference type="InterPro" id="IPR036533">
    <property type="entry name" value="BAG_dom_sf"/>
</dbReference>
<dbReference type="PANTHER" id="PTHR12329">
    <property type="entry name" value="BCL2-ASSOCIATED ATHANOGENE"/>
    <property type="match status" value="1"/>
</dbReference>
<dbReference type="EMBL" id="HBHJ01008097">
    <property type="protein sequence ID" value="CAD9672959.1"/>
    <property type="molecule type" value="Transcribed_RNA"/>
</dbReference>
<gene>
    <name evidence="4" type="ORF">RMAR1173_LOCUS5218</name>
</gene>
<evidence type="ECO:0000259" key="2">
    <source>
        <dbReference type="PROSITE" id="PS50053"/>
    </source>
</evidence>